<dbReference type="GO" id="GO:0016491">
    <property type="term" value="F:oxidoreductase activity"/>
    <property type="evidence" value="ECO:0007669"/>
    <property type="project" value="UniProtKB-KW"/>
</dbReference>
<dbReference type="PANTHER" id="PTHR47706:SF4">
    <property type="entry name" value="NMRA-LIKE DOMAIN-CONTAINING PROTEIN"/>
    <property type="match status" value="1"/>
</dbReference>
<keyword evidence="3" id="KW-0560">Oxidoreductase</keyword>
<dbReference type="InterPro" id="IPR036291">
    <property type="entry name" value="NAD(P)-bd_dom_sf"/>
</dbReference>
<evidence type="ECO:0000256" key="1">
    <source>
        <dbReference type="ARBA" id="ARBA00005725"/>
    </source>
</evidence>
<dbReference type="InterPro" id="IPR008030">
    <property type="entry name" value="NmrA-like"/>
</dbReference>
<evidence type="ECO:0000259" key="4">
    <source>
        <dbReference type="Pfam" id="PF05368"/>
    </source>
</evidence>
<dbReference type="SUPFAM" id="SSF51735">
    <property type="entry name" value="NAD(P)-binding Rossmann-fold domains"/>
    <property type="match status" value="1"/>
</dbReference>
<dbReference type="OrthoDB" id="10000533at2759"/>
<name>A0A6A6TCY4_9PLEO</name>
<evidence type="ECO:0000256" key="2">
    <source>
        <dbReference type="ARBA" id="ARBA00022857"/>
    </source>
</evidence>
<sequence>MVKIAAAGGTGNVATEVLRAPIASGKHEFTIFTRNQPKESQPGITYKNVDYNDKAGLVAALKGHDVCLSFIIVTQDVDGTVQKNLINACIEAGVKRFSPSEWGIKNESGIEPYVPKDKVATYLSTINKDTPKIEYCLFQPSIFMDYFAHPYPLSPNLHTWPFFLDFHKRRAMILDEGDQPIVVTAISDISKMLARALDDSKPWPAVGGMQGARTTINQLLELGKKIRGGEWQIEHVKGEDIERGELKTSWIPPMTHPAIPDEQREVFSREFVIMFFQGILRGAWDVSDEWNKRHPDFKFVGLEEYLTKAWEGKS</sequence>
<dbReference type="Pfam" id="PF05368">
    <property type="entry name" value="NmrA"/>
    <property type="match status" value="1"/>
</dbReference>
<dbReference type="Gene3D" id="3.40.50.720">
    <property type="entry name" value="NAD(P)-binding Rossmann-like Domain"/>
    <property type="match status" value="1"/>
</dbReference>
<gene>
    <name evidence="5" type="ORF">K491DRAFT_627740</name>
</gene>
<accession>A0A6A6TCY4</accession>
<keyword evidence="6" id="KW-1185">Reference proteome</keyword>
<evidence type="ECO:0000313" key="5">
    <source>
        <dbReference type="EMBL" id="KAF2656828.1"/>
    </source>
</evidence>
<dbReference type="Gene3D" id="3.90.25.10">
    <property type="entry name" value="UDP-galactose 4-epimerase, domain 1"/>
    <property type="match status" value="1"/>
</dbReference>
<dbReference type="PANTHER" id="PTHR47706">
    <property type="entry name" value="NMRA-LIKE FAMILY PROTEIN"/>
    <property type="match status" value="1"/>
</dbReference>
<dbReference type="EMBL" id="MU004332">
    <property type="protein sequence ID" value="KAF2656828.1"/>
    <property type="molecule type" value="Genomic_DNA"/>
</dbReference>
<proteinExistence type="inferred from homology"/>
<organism evidence="5 6">
    <name type="scientific">Lophiostoma macrostomum CBS 122681</name>
    <dbReference type="NCBI Taxonomy" id="1314788"/>
    <lineage>
        <taxon>Eukaryota</taxon>
        <taxon>Fungi</taxon>
        <taxon>Dikarya</taxon>
        <taxon>Ascomycota</taxon>
        <taxon>Pezizomycotina</taxon>
        <taxon>Dothideomycetes</taxon>
        <taxon>Pleosporomycetidae</taxon>
        <taxon>Pleosporales</taxon>
        <taxon>Lophiostomataceae</taxon>
        <taxon>Lophiostoma</taxon>
    </lineage>
</organism>
<reference evidence="5" key="1">
    <citation type="journal article" date="2020" name="Stud. Mycol.">
        <title>101 Dothideomycetes genomes: a test case for predicting lifestyles and emergence of pathogens.</title>
        <authorList>
            <person name="Haridas S."/>
            <person name="Albert R."/>
            <person name="Binder M."/>
            <person name="Bloem J."/>
            <person name="Labutti K."/>
            <person name="Salamov A."/>
            <person name="Andreopoulos B."/>
            <person name="Baker S."/>
            <person name="Barry K."/>
            <person name="Bills G."/>
            <person name="Bluhm B."/>
            <person name="Cannon C."/>
            <person name="Castanera R."/>
            <person name="Culley D."/>
            <person name="Daum C."/>
            <person name="Ezra D."/>
            <person name="Gonzalez J."/>
            <person name="Henrissat B."/>
            <person name="Kuo A."/>
            <person name="Liang C."/>
            <person name="Lipzen A."/>
            <person name="Lutzoni F."/>
            <person name="Magnuson J."/>
            <person name="Mondo S."/>
            <person name="Nolan M."/>
            <person name="Ohm R."/>
            <person name="Pangilinan J."/>
            <person name="Park H.-J."/>
            <person name="Ramirez L."/>
            <person name="Alfaro M."/>
            <person name="Sun H."/>
            <person name="Tritt A."/>
            <person name="Yoshinaga Y."/>
            <person name="Zwiers L.-H."/>
            <person name="Turgeon B."/>
            <person name="Goodwin S."/>
            <person name="Spatafora J."/>
            <person name="Crous P."/>
            <person name="Grigoriev I."/>
        </authorList>
    </citation>
    <scope>NUCLEOTIDE SEQUENCE</scope>
    <source>
        <strain evidence="5">CBS 122681</strain>
    </source>
</reference>
<keyword evidence="2" id="KW-0521">NADP</keyword>
<evidence type="ECO:0000256" key="3">
    <source>
        <dbReference type="ARBA" id="ARBA00023002"/>
    </source>
</evidence>
<dbReference type="InterPro" id="IPR051609">
    <property type="entry name" value="NmrA/Isoflavone_reductase-like"/>
</dbReference>
<protein>
    <submittedName>
        <fullName evidence="5">NmrA-like family protein-like protein</fullName>
    </submittedName>
</protein>
<evidence type="ECO:0000313" key="6">
    <source>
        <dbReference type="Proteomes" id="UP000799324"/>
    </source>
</evidence>
<comment type="similarity">
    <text evidence="1">Belongs to the NmrA-type oxidoreductase family. Isoflavone reductase subfamily.</text>
</comment>
<dbReference type="Proteomes" id="UP000799324">
    <property type="component" value="Unassembled WGS sequence"/>
</dbReference>
<feature type="domain" description="NmrA-like" evidence="4">
    <location>
        <begin position="3"/>
        <end position="239"/>
    </location>
</feature>
<dbReference type="AlphaFoldDB" id="A0A6A6TCY4"/>